<organism evidence="1">
    <name type="scientific">Anisakis simplex</name>
    <name type="common">Herring worm</name>
    <dbReference type="NCBI Taxonomy" id="6269"/>
    <lineage>
        <taxon>Eukaryota</taxon>
        <taxon>Metazoa</taxon>
        <taxon>Ecdysozoa</taxon>
        <taxon>Nematoda</taxon>
        <taxon>Chromadorea</taxon>
        <taxon>Rhabditida</taxon>
        <taxon>Spirurina</taxon>
        <taxon>Ascaridomorpha</taxon>
        <taxon>Ascaridoidea</taxon>
        <taxon>Anisakidae</taxon>
        <taxon>Anisakis</taxon>
        <taxon>Anisakis simplex complex</taxon>
    </lineage>
</organism>
<dbReference type="SUPFAM" id="SSF52540">
    <property type="entry name" value="P-loop containing nucleoside triphosphate hydrolases"/>
    <property type="match status" value="1"/>
</dbReference>
<accession>A0A0M3IZF2</accession>
<reference evidence="1" key="1">
    <citation type="submission" date="2017-02" db="UniProtKB">
        <authorList>
            <consortium name="WormBaseParasite"/>
        </authorList>
    </citation>
    <scope>IDENTIFICATION</scope>
</reference>
<proteinExistence type="predicted"/>
<dbReference type="WBParaSite" id="ASIM_0000063501-mRNA-1">
    <property type="protein sequence ID" value="ASIM_0000063501-mRNA-1"/>
    <property type="gene ID" value="ASIM_0000063501"/>
</dbReference>
<dbReference type="Gene3D" id="3.40.50.300">
    <property type="entry name" value="P-loop containing nucleotide triphosphate hydrolases"/>
    <property type="match status" value="1"/>
</dbReference>
<sequence>LKETSSSITRTVSAAFNNLYYPVNTPSCQYQKQLIIESLFYNLLIALPKEFDSFFVASVVMINFRRWFPQKKVVYIGVTLEMIRNMVCVFMDITGCDRRDICVYGDQKKSDRFAEWNNCGIVFATAEVSVVPLSCNCRCVVLMHITHSNIDSDNNICNIFIMTMFVQK</sequence>
<dbReference type="AlphaFoldDB" id="A0A0M3IZF2"/>
<protein>
    <submittedName>
        <fullName evidence="1">Helicase C-terminal domain-containing protein</fullName>
    </submittedName>
</protein>
<dbReference type="InterPro" id="IPR027417">
    <property type="entry name" value="P-loop_NTPase"/>
</dbReference>
<name>A0A0M3IZF2_ANISI</name>
<evidence type="ECO:0000313" key="1">
    <source>
        <dbReference type="WBParaSite" id="ASIM_0000063501-mRNA-1"/>
    </source>
</evidence>